<dbReference type="Pfam" id="PF11331">
    <property type="entry name" value="Zn_ribbon_12"/>
    <property type="match status" value="1"/>
</dbReference>
<feature type="compositionally biased region" description="Polar residues" evidence="1">
    <location>
        <begin position="510"/>
        <end position="528"/>
    </location>
</feature>
<feature type="compositionally biased region" description="Basic and acidic residues" evidence="1">
    <location>
        <begin position="136"/>
        <end position="147"/>
    </location>
</feature>
<feature type="compositionally biased region" description="Low complexity" evidence="1">
    <location>
        <begin position="189"/>
        <end position="201"/>
    </location>
</feature>
<feature type="region of interest" description="Disordered" evidence="1">
    <location>
        <begin position="45"/>
        <end position="95"/>
    </location>
</feature>
<protein>
    <submittedName>
        <fullName evidence="4">Uncharacterized protein</fullName>
    </submittedName>
</protein>
<evidence type="ECO:0000259" key="2">
    <source>
        <dbReference type="Pfam" id="PF11331"/>
    </source>
</evidence>
<feature type="compositionally biased region" description="Polar residues" evidence="1">
    <location>
        <begin position="48"/>
        <end position="69"/>
    </location>
</feature>
<proteinExistence type="predicted"/>
<organism evidence="4 5">
    <name type="scientific">Citrus unshiu</name>
    <name type="common">Satsuma mandarin</name>
    <name type="synonym">Citrus nobilis var. unshiu</name>
    <dbReference type="NCBI Taxonomy" id="55188"/>
    <lineage>
        <taxon>Eukaryota</taxon>
        <taxon>Viridiplantae</taxon>
        <taxon>Streptophyta</taxon>
        <taxon>Embryophyta</taxon>
        <taxon>Tracheophyta</taxon>
        <taxon>Spermatophyta</taxon>
        <taxon>Magnoliopsida</taxon>
        <taxon>eudicotyledons</taxon>
        <taxon>Gunneridae</taxon>
        <taxon>Pentapetalae</taxon>
        <taxon>rosids</taxon>
        <taxon>malvids</taxon>
        <taxon>Sapindales</taxon>
        <taxon>Rutaceae</taxon>
        <taxon>Aurantioideae</taxon>
        <taxon>Citrus</taxon>
    </lineage>
</organism>
<evidence type="ECO:0000313" key="4">
    <source>
        <dbReference type="EMBL" id="GAY53924.1"/>
    </source>
</evidence>
<feature type="domain" description="Enhanced disease resistance 4-like N-terminal" evidence="3">
    <location>
        <begin position="9"/>
        <end position="40"/>
    </location>
</feature>
<feature type="region of interest" description="Disordered" evidence="1">
    <location>
        <begin position="510"/>
        <end position="530"/>
    </location>
</feature>
<sequence>MESGPTHSVRVVRCPRCRMLLPEPPNIPVYKCGGCGTVLQVKNRKKNANGTTSVSHETETAQMNESNHVSEVGEPGSSKQKAILPSSAECCSDQNQGGDQKMFRYHVFEVGECSNSSQQENLPSSAGRSLDQNGEGDQKQSGDHISEDGEACSSSQKQILPSSGECSLDQNSGGDQKISTDHVSEDGESSSSSQNSILPSSGECSLDQNSGGDQKISTDHVSKDGESSSSSQNAILPSSGECSLDQNYGGDQKISRDHVSESGESSSSSQKAILPSSGECSLDKQLSRDCSVANSEELNSSDEDQNNKSDHYESQDCNIKQPGVSIKVCSSFEDANHENEDLSQLARANSEVELNEMSSPHAGAKLAEDVNSQSNTTVRSSTTDNMAGKENNSTVTSHKLAAESFSSDVLLSSPDEQPKQRQMNVNLSYERRDFFSPQSDVSSKAEYFKAKSPRFRNSYEYDGSVSSYDGADDQVPHQHVNLHENTFQVANSVTSEKRCRRDKLILGNSIMNGNSKMQHPRNHSSASPDTRPYITDYRKWSGDELLGSTGHGLPVSNVTRLQDDEFASPLPFYQRRFPAGYESVSTSSPLQDEFHHSPGEQEKIKLLKMVYELQDRINKTCHVNEKANRRVSAGIASMEKYNPAQNSSEIPEDEFLHDYYRCAERRMPVSNWPHQHKLPHIPFSGEATANRQHMSCSYMHCYSQDLQCSVPLPPPFLSHNKGLRSFPVHSGASCYNSNGPCPSSPQQFADSKFPLWHCETKSDYQRHEDHCLKEKHFVAKRHLRPTAGGAPFITCYSCLYPLQLPADFLVFKRRFHLLRCGACSKVLKFSLKRRTHIVPYTPEAATPSPSQLVDYNDAINRRNSVSSSRGNGCSPADPVSCSDDYGLSHCKSCSTDGDPVIIAPFRNGQGITGGRNFSYDSSESMKERPQFVRKQPGNKNKNPVETQASPEPSLNKSRPGKISSEIEELPAKGSPLHQLMGYSSPSQVLKGSGPSSSGTSSHYI</sequence>
<feature type="compositionally biased region" description="Polar residues" evidence="1">
    <location>
        <begin position="227"/>
        <end position="246"/>
    </location>
</feature>
<dbReference type="InterPro" id="IPR021480">
    <property type="entry name" value="Zinc_ribbon_12"/>
</dbReference>
<feature type="compositionally biased region" description="Low complexity" evidence="1">
    <location>
        <begin position="991"/>
        <end position="1004"/>
    </location>
</feature>
<feature type="region of interest" description="Disordered" evidence="1">
    <location>
        <begin position="912"/>
        <end position="1004"/>
    </location>
</feature>
<dbReference type="PANTHER" id="PTHR31105">
    <property type="entry name" value="EXTRA-LARGE G-PROTEIN-LIKE"/>
    <property type="match status" value="1"/>
</dbReference>
<dbReference type="STRING" id="55188.A0A2H5PNI3"/>
<feature type="region of interest" description="Disordered" evidence="1">
    <location>
        <begin position="115"/>
        <end position="319"/>
    </location>
</feature>
<feature type="compositionally biased region" description="Basic and acidic residues" evidence="1">
    <location>
        <begin position="216"/>
        <end position="226"/>
    </location>
</feature>
<feature type="compositionally biased region" description="Polar residues" evidence="1">
    <location>
        <begin position="152"/>
        <end position="174"/>
    </location>
</feature>
<name>A0A2H5PNI3_CITUN</name>
<dbReference type="InterPro" id="IPR040244">
    <property type="entry name" value="EDR4-like"/>
</dbReference>
<feature type="region of interest" description="Disordered" evidence="1">
    <location>
        <begin position="352"/>
        <end position="395"/>
    </location>
</feature>
<dbReference type="AlphaFoldDB" id="A0A2H5PNI3"/>
<comment type="caution">
    <text evidence="4">The sequence shown here is derived from an EMBL/GenBank/DDBJ whole genome shotgun (WGS) entry which is preliminary data.</text>
</comment>
<dbReference type="GO" id="GO:1900150">
    <property type="term" value="P:regulation of defense response to fungus"/>
    <property type="evidence" value="ECO:0007669"/>
    <property type="project" value="InterPro"/>
</dbReference>
<feature type="compositionally biased region" description="Polar residues" evidence="1">
    <location>
        <begin position="115"/>
        <end position="132"/>
    </location>
</feature>
<dbReference type="Proteomes" id="UP000236630">
    <property type="component" value="Unassembled WGS sequence"/>
</dbReference>
<feature type="domain" description="Probable zinc-ribbon" evidence="2">
    <location>
        <begin position="787"/>
        <end position="831"/>
    </location>
</feature>
<keyword evidence="5" id="KW-1185">Reference proteome</keyword>
<accession>A0A2H5PNI3</accession>
<dbReference type="EMBL" id="BDQV01000098">
    <property type="protein sequence ID" value="GAY53924.1"/>
    <property type="molecule type" value="Genomic_DNA"/>
</dbReference>
<reference evidence="4 5" key="1">
    <citation type="journal article" date="2017" name="Front. Genet.">
        <title>Draft sequencing of the heterozygous diploid genome of Satsuma (Citrus unshiu Marc.) using a hybrid assembly approach.</title>
        <authorList>
            <person name="Shimizu T."/>
            <person name="Tanizawa Y."/>
            <person name="Mochizuki T."/>
            <person name="Nagasaki H."/>
            <person name="Yoshioka T."/>
            <person name="Toyoda A."/>
            <person name="Fujiyama A."/>
            <person name="Kaminuma E."/>
            <person name="Nakamura Y."/>
        </authorList>
    </citation>
    <scope>NUCLEOTIDE SEQUENCE [LARGE SCALE GENOMIC DNA]</scope>
    <source>
        <strain evidence="5">cv. Miyagawa wase</strain>
    </source>
</reference>
<gene>
    <name evidence="4" type="ORF">CUMW_152690</name>
</gene>
<feature type="compositionally biased region" description="Polar residues" evidence="1">
    <location>
        <begin position="937"/>
        <end position="956"/>
    </location>
</feature>
<evidence type="ECO:0000256" key="1">
    <source>
        <dbReference type="SAM" id="MobiDB-lite"/>
    </source>
</evidence>
<feature type="compositionally biased region" description="Polar residues" evidence="1">
    <location>
        <begin position="370"/>
        <end position="395"/>
    </location>
</feature>
<evidence type="ECO:0000313" key="5">
    <source>
        <dbReference type="Proteomes" id="UP000236630"/>
    </source>
</evidence>
<dbReference type="Pfam" id="PF22910">
    <property type="entry name" value="EDR4-like_1st"/>
    <property type="match status" value="1"/>
</dbReference>
<dbReference type="InterPro" id="IPR055126">
    <property type="entry name" value="EDR4-like_N"/>
</dbReference>
<feature type="compositionally biased region" description="Polar residues" evidence="1">
    <location>
        <begin position="202"/>
        <end position="212"/>
    </location>
</feature>
<dbReference type="PANTHER" id="PTHR31105:SF38">
    <property type="entry name" value="PROTEIN ENHANCED DISEASE RESISTANCE 4"/>
    <property type="match status" value="1"/>
</dbReference>
<feature type="compositionally biased region" description="Basic and acidic residues" evidence="1">
    <location>
        <begin position="305"/>
        <end position="314"/>
    </location>
</feature>
<evidence type="ECO:0000259" key="3">
    <source>
        <dbReference type="Pfam" id="PF22910"/>
    </source>
</evidence>